<dbReference type="Proteomes" id="UP000214618">
    <property type="component" value="Chromosome"/>
</dbReference>
<keyword evidence="4" id="KW-0472">Membrane</keyword>
<dbReference type="Pfam" id="PF00984">
    <property type="entry name" value="UDPG_MGDP_dh"/>
    <property type="match status" value="1"/>
</dbReference>
<dbReference type="PIRSF" id="PIRSF000124">
    <property type="entry name" value="UDPglc_GDPman_dh"/>
    <property type="match status" value="1"/>
</dbReference>
<dbReference type="GO" id="GO:0016628">
    <property type="term" value="F:oxidoreductase activity, acting on the CH-CH group of donors, NAD or NADP as acceptor"/>
    <property type="evidence" value="ECO:0007669"/>
    <property type="project" value="InterPro"/>
</dbReference>
<protein>
    <submittedName>
        <fullName evidence="6">UDP-N-acetyl-D-glucosamine dehydrogenase</fullName>
    </submittedName>
</protein>
<name>A0A223ENJ0_9BACI</name>
<dbReference type="InterPro" id="IPR036291">
    <property type="entry name" value="NAD(P)-bd_dom_sf"/>
</dbReference>
<organism evidence="6 7">
    <name type="scientific">Peribacillus simplex NBRC 15720 = DSM 1321</name>
    <dbReference type="NCBI Taxonomy" id="1349754"/>
    <lineage>
        <taxon>Bacteria</taxon>
        <taxon>Bacillati</taxon>
        <taxon>Bacillota</taxon>
        <taxon>Bacilli</taxon>
        <taxon>Bacillales</taxon>
        <taxon>Bacillaceae</taxon>
        <taxon>Peribacillus</taxon>
    </lineage>
</organism>
<accession>A0A223ENJ0</accession>
<evidence type="ECO:0000256" key="3">
    <source>
        <dbReference type="PIRNR" id="PIRNR000124"/>
    </source>
</evidence>
<comment type="similarity">
    <text evidence="3">Belongs to the UDP-glucose/GDP-mannose dehydrogenase family.</text>
</comment>
<dbReference type="Gene3D" id="3.40.50.720">
    <property type="entry name" value="NAD(P)-binding Rossmann-like Domain"/>
    <property type="match status" value="2"/>
</dbReference>
<keyword evidence="2" id="KW-0520">NAD</keyword>
<evidence type="ECO:0000256" key="1">
    <source>
        <dbReference type="ARBA" id="ARBA00023002"/>
    </source>
</evidence>
<dbReference type="SMART" id="SM00984">
    <property type="entry name" value="UDPG_MGDP_dh_C"/>
    <property type="match status" value="1"/>
</dbReference>
<dbReference type="Pfam" id="PF03720">
    <property type="entry name" value="UDPG_MGDP_dh_C"/>
    <property type="match status" value="1"/>
</dbReference>
<dbReference type="InterPro" id="IPR017476">
    <property type="entry name" value="UDP-Glc/GDP-Man"/>
</dbReference>
<dbReference type="PIRSF" id="PIRSF500136">
    <property type="entry name" value="UDP_ManNAc_DH"/>
    <property type="match status" value="1"/>
</dbReference>
<dbReference type="InterPro" id="IPR001732">
    <property type="entry name" value="UDP-Glc/GDP-Man_DH_N"/>
</dbReference>
<keyword evidence="1" id="KW-0560">Oxidoreductase</keyword>
<evidence type="ECO:0000256" key="4">
    <source>
        <dbReference type="SAM" id="Phobius"/>
    </source>
</evidence>
<dbReference type="InterPro" id="IPR028359">
    <property type="entry name" value="UDP_ManNAc/GlcNAc_DH"/>
</dbReference>
<dbReference type="InterPro" id="IPR014026">
    <property type="entry name" value="UDP-Glc/GDP-Man_DH_dimer"/>
</dbReference>
<dbReference type="Pfam" id="PF03721">
    <property type="entry name" value="UDPG_MGDP_dh_N"/>
    <property type="match status" value="1"/>
</dbReference>
<feature type="domain" description="UDP-glucose/GDP-mannose dehydrogenase C-terminal" evidence="5">
    <location>
        <begin position="317"/>
        <end position="413"/>
    </location>
</feature>
<dbReference type="PANTHER" id="PTHR43491:SF1">
    <property type="entry name" value="UDP-N-ACETYL-D-MANNOSAMINE DEHYDROGENASE"/>
    <property type="match status" value="1"/>
</dbReference>
<dbReference type="GO" id="GO:0051287">
    <property type="term" value="F:NAD binding"/>
    <property type="evidence" value="ECO:0007669"/>
    <property type="project" value="InterPro"/>
</dbReference>
<dbReference type="SUPFAM" id="SSF51735">
    <property type="entry name" value="NAD(P)-binding Rossmann-fold domains"/>
    <property type="match status" value="1"/>
</dbReference>
<sequence>MQMLKTNSKTVAIIGLGYVGLPLSLLFLSKNFQVVGIDLDIEKINKLEGLTEFQKKKVKDALIAKKFIATSNYDAVRDVDIVVICVPTPLNENGKPNLSYIIDVGNKLQKRLQKGQLIILESSSYPGTTRDVLTPILEKSGLMVGKDIFVSYSPERIDPGNLQYKIEEIPKIISGMSNECLNKAEQIYSKVFDHVIKVSSPEIAEMAKILENSYRFINISFIDEMAILCDYLKIDIWEVIESASTKPFGFSPFNPGPGIGGHCIPVDPLFLQWKLEETGMKSEFIGLAEMGNEKIQNHIVSQIEKINDNTLVNKEILICGVTYKKDSKDIRNSPAIQIIESLLRRGATVSFYDPFINELILSNKIHLISTPITKKILNKADCVIILTDHSSLPIDNILKFSKLIYDTRNMTSNLIGEAKVIRLGGGEWL</sequence>
<keyword evidence="4" id="KW-1133">Transmembrane helix</keyword>
<dbReference type="GO" id="GO:0016616">
    <property type="term" value="F:oxidoreductase activity, acting on the CH-OH group of donors, NAD or NADP as acceptor"/>
    <property type="evidence" value="ECO:0007669"/>
    <property type="project" value="InterPro"/>
</dbReference>
<dbReference type="SUPFAM" id="SSF48179">
    <property type="entry name" value="6-phosphogluconate dehydrogenase C-terminal domain-like"/>
    <property type="match status" value="1"/>
</dbReference>
<proteinExistence type="inferred from homology"/>
<reference evidence="6 7" key="1">
    <citation type="submission" date="2016-10" db="EMBL/GenBank/DDBJ databases">
        <title>The whole genome sequencing and assembly of Bacillus simplex DSM 1321 strain.</title>
        <authorList>
            <person name="Park M.-K."/>
            <person name="Lee Y.-J."/>
            <person name="Yi H."/>
            <person name="Bahn Y.-S."/>
            <person name="Kim J.F."/>
            <person name="Lee D.-W."/>
        </authorList>
    </citation>
    <scope>NUCLEOTIDE SEQUENCE [LARGE SCALE GENOMIC DNA]</scope>
    <source>
        <strain evidence="6 7">DSM 1321</strain>
    </source>
</reference>
<evidence type="ECO:0000259" key="5">
    <source>
        <dbReference type="SMART" id="SM00984"/>
    </source>
</evidence>
<feature type="transmembrane region" description="Helical" evidence="4">
    <location>
        <begin position="12"/>
        <end position="29"/>
    </location>
</feature>
<evidence type="ECO:0000313" key="6">
    <source>
        <dbReference type="EMBL" id="ASS96793.1"/>
    </source>
</evidence>
<dbReference type="GO" id="GO:0000271">
    <property type="term" value="P:polysaccharide biosynthetic process"/>
    <property type="evidence" value="ECO:0007669"/>
    <property type="project" value="InterPro"/>
</dbReference>
<gene>
    <name evidence="6" type="ORF">BS1321_24530</name>
</gene>
<dbReference type="AlphaFoldDB" id="A0A223ENJ0"/>
<dbReference type="SUPFAM" id="SSF52413">
    <property type="entry name" value="UDP-glucose/GDP-mannose dehydrogenase C-terminal domain"/>
    <property type="match status" value="1"/>
</dbReference>
<dbReference type="NCBIfam" id="TIGR03026">
    <property type="entry name" value="NDP-sugDHase"/>
    <property type="match status" value="1"/>
</dbReference>
<dbReference type="PANTHER" id="PTHR43491">
    <property type="entry name" value="UDP-N-ACETYL-D-MANNOSAMINE DEHYDROGENASE"/>
    <property type="match status" value="1"/>
</dbReference>
<evidence type="ECO:0000256" key="2">
    <source>
        <dbReference type="ARBA" id="ARBA00023027"/>
    </source>
</evidence>
<dbReference type="EMBL" id="CP017704">
    <property type="protein sequence ID" value="ASS96793.1"/>
    <property type="molecule type" value="Genomic_DNA"/>
</dbReference>
<dbReference type="InterPro" id="IPR036220">
    <property type="entry name" value="UDP-Glc/GDP-Man_DH_C_sf"/>
</dbReference>
<dbReference type="InterPro" id="IPR014027">
    <property type="entry name" value="UDP-Glc/GDP-Man_DH_C"/>
</dbReference>
<keyword evidence="4" id="KW-0812">Transmembrane</keyword>
<dbReference type="InterPro" id="IPR008927">
    <property type="entry name" value="6-PGluconate_DH-like_C_sf"/>
</dbReference>
<evidence type="ECO:0000313" key="7">
    <source>
        <dbReference type="Proteomes" id="UP000214618"/>
    </source>
</evidence>